<evidence type="ECO:0000256" key="1">
    <source>
        <dbReference type="SAM" id="Phobius"/>
    </source>
</evidence>
<dbReference type="STRING" id="1122213.GCA_000423365_01073"/>
<proteinExistence type="predicted"/>
<dbReference type="EMBL" id="CP021330">
    <property type="protein sequence ID" value="AVX05816.1"/>
    <property type="molecule type" value="Genomic_DNA"/>
</dbReference>
<keyword evidence="1" id="KW-0812">Transmembrane</keyword>
<feature type="transmembrane region" description="Helical" evidence="1">
    <location>
        <begin position="37"/>
        <end position="56"/>
    </location>
</feature>
<keyword evidence="1" id="KW-1133">Transmembrane helix</keyword>
<dbReference type="RefSeq" id="WP_117396588.1">
    <property type="nucleotide sequence ID" value="NZ_CP021330.1"/>
</dbReference>
<dbReference type="AlphaFoldDB" id="A0A2R4MIU6"/>
<organism evidence="2 3">
    <name type="scientific">Maritalea myrionectae</name>
    <dbReference type="NCBI Taxonomy" id="454601"/>
    <lineage>
        <taxon>Bacteria</taxon>
        <taxon>Pseudomonadati</taxon>
        <taxon>Pseudomonadota</taxon>
        <taxon>Alphaproteobacteria</taxon>
        <taxon>Hyphomicrobiales</taxon>
        <taxon>Devosiaceae</taxon>
        <taxon>Maritalea</taxon>
    </lineage>
</organism>
<dbReference type="KEGG" id="mmyr:MXMO3_03311"/>
<reference evidence="2 3" key="1">
    <citation type="submission" date="2017-05" db="EMBL/GenBank/DDBJ databases">
        <title>Genome Analysis of Maritalea myrionectae HL2708#5.</title>
        <authorList>
            <consortium name="Cotde Inc.-PKNU"/>
            <person name="Jang D."/>
            <person name="Oh H.-M."/>
        </authorList>
    </citation>
    <scope>NUCLEOTIDE SEQUENCE [LARGE SCALE GENOMIC DNA]</scope>
    <source>
        <strain evidence="2 3">HL2708#5</strain>
    </source>
</reference>
<sequence>MVAQIIRFVELNSMPIIVLGALALVLYVVARMLQARWPVALTFSTLPAIVFFFHTSNGGTLFAGMF</sequence>
<accession>A0A2R4MIU6</accession>
<gene>
    <name evidence="2" type="ORF">MXMO3_03311</name>
</gene>
<name>A0A2R4MIU6_9HYPH</name>
<dbReference type="Proteomes" id="UP000258927">
    <property type="component" value="Chromosome"/>
</dbReference>
<evidence type="ECO:0000313" key="2">
    <source>
        <dbReference type="EMBL" id="AVX05816.1"/>
    </source>
</evidence>
<evidence type="ECO:0000313" key="3">
    <source>
        <dbReference type="Proteomes" id="UP000258927"/>
    </source>
</evidence>
<keyword evidence="3" id="KW-1185">Reference proteome</keyword>
<protein>
    <submittedName>
        <fullName evidence="2">Uncharacterized protein</fullName>
    </submittedName>
</protein>
<feature type="transmembrane region" description="Helical" evidence="1">
    <location>
        <begin position="12"/>
        <end position="30"/>
    </location>
</feature>
<keyword evidence="1" id="KW-0472">Membrane</keyword>